<keyword evidence="1" id="KW-0812">Transmembrane</keyword>
<evidence type="ECO:0000313" key="2">
    <source>
        <dbReference type="EMBL" id="GAE43559.1"/>
    </source>
</evidence>
<organism evidence="2 3">
    <name type="scientific">Mesobacillus boroniphilus JCM 21738</name>
    <dbReference type="NCBI Taxonomy" id="1294265"/>
    <lineage>
        <taxon>Bacteria</taxon>
        <taxon>Bacillati</taxon>
        <taxon>Bacillota</taxon>
        <taxon>Bacilli</taxon>
        <taxon>Bacillales</taxon>
        <taxon>Bacillaceae</taxon>
        <taxon>Mesobacillus</taxon>
    </lineage>
</organism>
<keyword evidence="1" id="KW-0472">Membrane</keyword>
<proteinExistence type="predicted"/>
<dbReference type="EMBL" id="BAUW01000001">
    <property type="protein sequence ID" value="GAE43559.1"/>
    <property type="molecule type" value="Genomic_DNA"/>
</dbReference>
<protein>
    <submittedName>
        <fullName evidence="2">Cytochrome c oxidaseI</fullName>
    </submittedName>
</protein>
<feature type="transmembrane region" description="Helical" evidence="1">
    <location>
        <begin position="9"/>
        <end position="32"/>
    </location>
</feature>
<dbReference type="Proteomes" id="UP000018949">
    <property type="component" value="Unassembled WGS sequence"/>
</dbReference>
<dbReference type="AlphaFoldDB" id="W4RJ07"/>
<evidence type="ECO:0000256" key="1">
    <source>
        <dbReference type="SAM" id="Phobius"/>
    </source>
</evidence>
<comment type="caution">
    <text evidence="2">The sequence shown here is derived from an EMBL/GenBank/DDBJ whole genome shotgun (WGS) entry which is preliminary data.</text>
</comment>
<sequence length="47" mass="5361">MHIHKFEKIWLIFGITTLIVFLSVIGVSAFYLGNQLQAVSQQSILKK</sequence>
<keyword evidence="3" id="KW-1185">Reference proteome</keyword>
<accession>W4RJ07</accession>
<evidence type="ECO:0000313" key="3">
    <source>
        <dbReference type="Proteomes" id="UP000018949"/>
    </source>
</evidence>
<gene>
    <name evidence="2" type="ORF">JCM21738_203</name>
</gene>
<keyword evidence="1" id="KW-1133">Transmembrane helix</keyword>
<reference evidence="2 3" key="1">
    <citation type="submission" date="2013-12" db="EMBL/GenBank/DDBJ databases">
        <title>NBRP : Genome information of microbial organism related human and environment.</title>
        <authorList>
            <person name="Hattori M."/>
            <person name="Oshima K."/>
            <person name="Inaba H."/>
            <person name="Suda W."/>
            <person name="Sakamoto M."/>
            <person name="Iino T."/>
            <person name="Kitahara M."/>
            <person name="Oshida Y."/>
            <person name="Iida T."/>
            <person name="Kudo T."/>
            <person name="Itoh T."/>
            <person name="Ahmed I."/>
            <person name="Ohkuma M."/>
        </authorList>
    </citation>
    <scope>NUCLEOTIDE SEQUENCE [LARGE SCALE GENOMIC DNA]</scope>
    <source>
        <strain evidence="2 3">JCM 21738</strain>
    </source>
</reference>
<name>W4RJ07_9BACI</name>